<dbReference type="EMBL" id="MHQS01000005">
    <property type="protein sequence ID" value="OHA09255.1"/>
    <property type="molecule type" value="Genomic_DNA"/>
</dbReference>
<dbReference type="InterPro" id="IPR044060">
    <property type="entry name" value="Bacterial_rp_domain"/>
</dbReference>
<dbReference type="Pfam" id="PF18998">
    <property type="entry name" value="Flg_new_2"/>
    <property type="match status" value="1"/>
</dbReference>
<comment type="caution">
    <text evidence="2">The sequence shown here is derived from an EMBL/GenBank/DDBJ whole genome shotgun (WGS) entry which is preliminary data.</text>
</comment>
<name>A0A1G2LC96_9BACT</name>
<accession>A0A1G2LC96</accession>
<sequence>MTNSGTIQCNGSCSASTPDDSLCSSNQAPVAVATISKDGTTYADSITVTQGVVTPIYLLASGSSDPNGWTDPTNGVSSGGKCDWNSDLNQGTPIYETVINNPASPSSCNIQLDANPATPEIDPPKFDDAPGTYTYSVLRITDRQGAASNVDTVSVTVQAAPQTLSVSKAGSGSGTVTSSPAGINCGADCSETYSYGTAVTLTASPSAGSTFAGWLGDCSGIGSCNVTMTAARSVTATFNSIPPATGDMRVKRVGRDDTTATVAGLGTKARVDSLAETTQNPADFINLSVGDHGVSATNVSGYSEFAAHCFYDPLSEPECSTIGLLPPAVPPPSALVSCSGGWCTVTKPVQGGKITKTVFKYLAFCEDGLDNDGDGKIDFSGGDPGCTGPSDTSEANTPIFIEVPPE</sequence>
<dbReference type="AlphaFoldDB" id="A0A1G2LC96"/>
<dbReference type="STRING" id="1802280.A3B37_03525"/>
<evidence type="ECO:0000259" key="1">
    <source>
        <dbReference type="Pfam" id="PF18998"/>
    </source>
</evidence>
<evidence type="ECO:0000313" key="3">
    <source>
        <dbReference type="Proteomes" id="UP000176705"/>
    </source>
</evidence>
<evidence type="ECO:0000313" key="2">
    <source>
        <dbReference type="EMBL" id="OHA09255.1"/>
    </source>
</evidence>
<gene>
    <name evidence="2" type="ORF">A3B37_03525</name>
</gene>
<dbReference type="Proteomes" id="UP000176705">
    <property type="component" value="Unassembled WGS sequence"/>
</dbReference>
<proteinExistence type="predicted"/>
<organism evidence="2 3">
    <name type="scientific">Candidatus Sungbacteria bacterium RIFCSPLOWO2_01_FULL_59_16</name>
    <dbReference type="NCBI Taxonomy" id="1802280"/>
    <lineage>
        <taxon>Bacteria</taxon>
        <taxon>Candidatus Sungiibacteriota</taxon>
    </lineage>
</organism>
<feature type="domain" description="Bacterial repeat" evidence="1">
    <location>
        <begin position="170"/>
        <end position="241"/>
    </location>
</feature>
<reference evidence="2 3" key="1">
    <citation type="journal article" date="2016" name="Nat. Commun.">
        <title>Thousands of microbial genomes shed light on interconnected biogeochemical processes in an aquifer system.</title>
        <authorList>
            <person name="Anantharaman K."/>
            <person name="Brown C.T."/>
            <person name="Hug L.A."/>
            <person name="Sharon I."/>
            <person name="Castelle C.J."/>
            <person name="Probst A.J."/>
            <person name="Thomas B.C."/>
            <person name="Singh A."/>
            <person name="Wilkins M.J."/>
            <person name="Karaoz U."/>
            <person name="Brodie E.L."/>
            <person name="Williams K.H."/>
            <person name="Hubbard S.S."/>
            <person name="Banfield J.F."/>
        </authorList>
    </citation>
    <scope>NUCLEOTIDE SEQUENCE [LARGE SCALE GENOMIC DNA]</scope>
</reference>
<protein>
    <recommendedName>
        <fullName evidence="1">Bacterial repeat domain-containing protein</fullName>
    </recommendedName>
</protein>